<evidence type="ECO:0000256" key="5">
    <source>
        <dbReference type="ARBA" id="ARBA00023136"/>
    </source>
</evidence>
<dbReference type="Gene3D" id="2.170.130.10">
    <property type="entry name" value="TonB-dependent receptor, plug domain"/>
    <property type="match status" value="1"/>
</dbReference>
<evidence type="ECO:0000313" key="11">
    <source>
        <dbReference type="Proteomes" id="UP000620064"/>
    </source>
</evidence>
<dbReference type="Proteomes" id="UP000620064">
    <property type="component" value="Unassembled WGS sequence"/>
</dbReference>
<feature type="signal peptide" evidence="8">
    <location>
        <begin position="1"/>
        <end position="24"/>
    </location>
</feature>
<dbReference type="InterPro" id="IPR039426">
    <property type="entry name" value="TonB-dep_rcpt-like"/>
</dbReference>
<keyword evidence="3 7" id="KW-1134">Transmembrane beta strand</keyword>
<dbReference type="Pfam" id="PF07715">
    <property type="entry name" value="Plug"/>
    <property type="match status" value="1"/>
</dbReference>
<sequence length="905" mass="99773">MRNYSTVLKIAPAFLLAGTMMLEAQQKDSIKQKEIEQVVLIGYGKQKKSDLTGSVVSVTAKDFNAGSTSPEQLIQGKTPGVQITTNGGAPGSGSTIRLRGGSSFINNDPLIVIDGVPIEVTGVAGSANLLASINPNDIESFDILKDASSSAIYGNRAANGVILITTKKGAAGRLKVNFSTNTSVSTKMDNLDVMTANEFRNFVNTFASASYKAKLGTANTNWQDLIYQEAWGTDNNLAISGGVSWLPYRLSIGYNHQNGILKTNEFKRTSVGLNINPKFFDNYLSINAGFKGSFVDTRFANEGAIGTAQQFDPTQSPYSTDPRFGGYTEWLLNGNLNTNGTRNPLGLLYGTRNISSVWRFLPSLQVDYKFHFLPDLRWNVNVAYDYAKGEGVSRTAANTASGYFDKGRYNEYENENSSKLFETYLNYVKKIGAVNVDLMAGHSYQTANTKTPVSTTFRGTGINTDSQPFEGERTLISYYARAIFTIANKYIITGTMRRDGSSNFYNGTTDNLWGNFPSVALAWKINEESFLKDISAINTLKLRAGWGETGQQNVGGYYPAFGKMNLSADGAQYQFGNQFYYLYRPDQYNPNLVWETMITKNIGLDFGFFNNRFNGSVDLFEKVSQDLIARVPVAAGGLSNFNVLNIGEINNKGVEVNLNVVPVKTENTTWDLNFNYSKFEPMVTSLSDNVSADYIIRTGGISGGVGNTIQGITKGQIMNSFYVYQQVYNASGNPLNGVYVDRNNDGIINESDKYFFHSPNPDAILGFSTKLTTGNWDFGMSMRAVLGNYVYNNAAANSSVQDIATNEFLKNGEASVVKYQFSKPEYFSDIFIEDASFLRMDNVSVGYNFGDFLGNKKSNLKVTAMAQNLFVITKYTGVDPEVFGNIDNGFYQRPKVYTLGFNFQF</sequence>
<reference evidence="11" key="1">
    <citation type="journal article" date="2019" name="Int. J. Syst. Evol. Microbiol.">
        <title>The Global Catalogue of Microorganisms (GCM) 10K type strain sequencing project: providing services to taxonomists for standard genome sequencing and annotation.</title>
        <authorList>
            <consortium name="The Broad Institute Genomics Platform"/>
            <consortium name="The Broad Institute Genome Sequencing Center for Infectious Disease"/>
            <person name="Wu L."/>
            <person name="Ma J."/>
        </authorList>
    </citation>
    <scope>NUCLEOTIDE SEQUENCE [LARGE SCALE GENOMIC DNA]</scope>
    <source>
        <strain evidence="11">CGMCC 1.7656</strain>
    </source>
</reference>
<feature type="chain" id="PRO_5045906641" evidence="8">
    <location>
        <begin position="25"/>
        <end position="905"/>
    </location>
</feature>
<name>A0ABQ2NFP6_9FLAO</name>
<dbReference type="InterPro" id="IPR037066">
    <property type="entry name" value="Plug_dom_sf"/>
</dbReference>
<dbReference type="RefSeq" id="WP_188616146.1">
    <property type="nucleotide sequence ID" value="NZ_BMLV01000001.1"/>
</dbReference>
<comment type="similarity">
    <text evidence="7">Belongs to the TonB-dependent receptor family.</text>
</comment>
<organism evidence="10 11">
    <name type="scientific">Cloacibacterium rupense</name>
    <dbReference type="NCBI Taxonomy" id="517423"/>
    <lineage>
        <taxon>Bacteria</taxon>
        <taxon>Pseudomonadati</taxon>
        <taxon>Bacteroidota</taxon>
        <taxon>Flavobacteriia</taxon>
        <taxon>Flavobacteriales</taxon>
        <taxon>Weeksellaceae</taxon>
    </lineage>
</organism>
<gene>
    <name evidence="10" type="ORF">GCM10010992_01250</name>
</gene>
<keyword evidence="5 7" id="KW-0472">Membrane</keyword>
<comment type="caution">
    <text evidence="10">The sequence shown here is derived from an EMBL/GenBank/DDBJ whole genome shotgun (WGS) entry which is preliminary data.</text>
</comment>
<feature type="domain" description="TonB-dependent receptor plug" evidence="9">
    <location>
        <begin position="48"/>
        <end position="161"/>
    </location>
</feature>
<evidence type="ECO:0000256" key="2">
    <source>
        <dbReference type="ARBA" id="ARBA00022448"/>
    </source>
</evidence>
<comment type="subcellular location">
    <subcellularLocation>
        <location evidence="1 7">Cell outer membrane</location>
        <topology evidence="1 7">Multi-pass membrane protein</topology>
    </subcellularLocation>
</comment>
<dbReference type="InterPro" id="IPR012910">
    <property type="entry name" value="Plug_dom"/>
</dbReference>
<dbReference type="InterPro" id="IPR023996">
    <property type="entry name" value="TonB-dep_OMP_SusC/RagA"/>
</dbReference>
<evidence type="ECO:0000259" key="9">
    <source>
        <dbReference type="Pfam" id="PF07715"/>
    </source>
</evidence>
<evidence type="ECO:0000313" key="10">
    <source>
        <dbReference type="EMBL" id="GGP01301.1"/>
    </source>
</evidence>
<dbReference type="NCBIfam" id="TIGR04056">
    <property type="entry name" value="OMP_RagA_SusC"/>
    <property type="match status" value="1"/>
</dbReference>
<accession>A0ABQ2NFP6</accession>
<evidence type="ECO:0000256" key="4">
    <source>
        <dbReference type="ARBA" id="ARBA00022692"/>
    </source>
</evidence>
<keyword evidence="4 7" id="KW-0812">Transmembrane</keyword>
<dbReference type="EMBL" id="BMLV01000001">
    <property type="protein sequence ID" value="GGP01301.1"/>
    <property type="molecule type" value="Genomic_DNA"/>
</dbReference>
<evidence type="ECO:0000256" key="1">
    <source>
        <dbReference type="ARBA" id="ARBA00004571"/>
    </source>
</evidence>
<dbReference type="InterPro" id="IPR023997">
    <property type="entry name" value="TonB-dep_OMP_SusC/RagA_CS"/>
</dbReference>
<keyword evidence="6 7" id="KW-0998">Cell outer membrane</keyword>
<evidence type="ECO:0000256" key="7">
    <source>
        <dbReference type="PROSITE-ProRule" id="PRU01360"/>
    </source>
</evidence>
<evidence type="ECO:0000256" key="6">
    <source>
        <dbReference type="ARBA" id="ARBA00023237"/>
    </source>
</evidence>
<dbReference type="NCBIfam" id="TIGR04057">
    <property type="entry name" value="SusC_RagA_signa"/>
    <property type="match status" value="1"/>
</dbReference>
<proteinExistence type="inferred from homology"/>
<dbReference type="InterPro" id="IPR036942">
    <property type="entry name" value="Beta-barrel_TonB_sf"/>
</dbReference>
<evidence type="ECO:0000256" key="8">
    <source>
        <dbReference type="SAM" id="SignalP"/>
    </source>
</evidence>
<keyword evidence="8" id="KW-0732">Signal</keyword>
<keyword evidence="11" id="KW-1185">Reference proteome</keyword>
<dbReference type="PROSITE" id="PS52016">
    <property type="entry name" value="TONB_DEPENDENT_REC_3"/>
    <property type="match status" value="1"/>
</dbReference>
<dbReference type="Gene3D" id="2.40.170.20">
    <property type="entry name" value="TonB-dependent receptor, beta-barrel domain"/>
    <property type="match status" value="1"/>
</dbReference>
<keyword evidence="2 7" id="KW-0813">Transport</keyword>
<protein>
    <submittedName>
        <fullName evidence="10">SusC/RagA family TonB-linked outer membrane protein</fullName>
    </submittedName>
</protein>
<dbReference type="SUPFAM" id="SSF56935">
    <property type="entry name" value="Porins"/>
    <property type="match status" value="1"/>
</dbReference>
<evidence type="ECO:0000256" key="3">
    <source>
        <dbReference type="ARBA" id="ARBA00022452"/>
    </source>
</evidence>